<dbReference type="InterPro" id="IPR021994">
    <property type="entry name" value="DUF3592"/>
</dbReference>
<reference evidence="3 4" key="1">
    <citation type="submission" date="2019-02" db="EMBL/GenBank/DDBJ databases">
        <title>Deep-cultivation of Planctomycetes and their phenomic and genomic characterization uncovers novel biology.</title>
        <authorList>
            <person name="Wiegand S."/>
            <person name="Jogler M."/>
            <person name="Boedeker C."/>
            <person name="Pinto D."/>
            <person name="Vollmers J."/>
            <person name="Rivas-Marin E."/>
            <person name="Kohn T."/>
            <person name="Peeters S.H."/>
            <person name="Heuer A."/>
            <person name="Rast P."/>
            <person name="Oberbeckmann S."/>
            <person name="Bunk B."/>
            <person name="Jeske O."/>
            <person name="Meyerdierks A."/>
            <person name="Storesund J.E."/>
            <person name="Kallscheuer N."/>
            <person name="Luecker S."/>
            <person name="Lage O.M."/>
            <person name="Pohl T."/>
            <person name="Merkel B.J."/>
            <person name="Hornburger P."/>
            <person name="Mueller R.-W."/>
            <person name="Bruemmer F."/>
            <person name="Labrenz M."/>
            <person name="Spormann A.M."/>
            <person name="Op Den Camp H."/>
            <person name="Overmann J."/>
            <person name="Amann R."/>
            <person name="Jetten M.S.M."/>
            <person name="Mascher T."/>
            <person name="Medema M.H."/>
            <person name="Devos D.P."/>
            <person name="Kaster A.-K."/>
            <person name="Ovreas L."/>
            <person name="Rohde M."/>
            <person name="Galperin M.Y."/>
            <person name="Jogler C."/>
        </authorList>
    </citation>
    <scope>NUCLEOTIDE SEQUENCE [LARGE SCALE GENOMIC DNA]</scope>
    <source>
        <strain evidence="3 4">Pla108</strain>
    </source>
</reference>
<sequence length="596" mass="64926">MSKSSSKVKSLLGALFLTLFALPFAAFGVWMAWSLTSMLWLAWASSSWEAVPATITHVELEKSGDEGSQKVLAEYQYRYAGQAYESDRVGLSPMADNISSHHRKLYDKWRAAWKAEKTVPCYVDPRDPTQSLLDRQLRMVTVVFHLPFVLCFNAIGFGLITGAVYTVWKSTAKASGPTGEDADGSEASLSAGEDWGDGVIRSSRKAFFFAAGFAAFWNSLCWPMAVLFLSSEKAKPWWVYPIVLGFPVIGVALAVWAVRLGLAWRKYGESTLRLATVPGVVGGKLTGVLIAPAAVADAGVVRLTLTCTREEGSGEDAKTVLVWQDEREIGRLLDDAEPGRVGVPIVFTIPSHAPPTNDAKSIAWTLRAKAPLRGIDYDASFEVPVARTAASQQGVDVGLEPLSEYEVDRPLDSLLADEGIVAEPLAERGAVRYFARSARSLTLALTITFFLLLFGGVAIGLLVGGEWIGGSAFGVFSLILLYATFDTWLAESELIVTRDEWRVRSGWRGFPRKGRKFQTKHVRDVFLQTGSTTQTGGNYQRHQDAMARLLGEPKPVRLLRGLSGTAAARKLTAELRQRAGLDSTPSDALSIDAPAR</sequence>
<feature type="transmembrane region" description="Helical" evidence="1">
    <location>
        <begin position="237"/>
        <end position="258"/>
    </location>
</feature>
<evidence type="ECO:0000313" key="4">
    <source>
        <dbReference type="Proteomes" id="UP000317421"/>
    </source>
</evidence>
<feature type="transmembrane region" description="Helical" evidence="1">
    <location>
        <begin position="206"/>
        <end position="225"/>
    </location>
</feature>
<comment type="caution">
    <text evidence="3">The sequence shown here is derived from an EMBL/GenBank/DDBJ whole genome shotgun (WGS) entry which is preliminary data.</text>
</comment>
<feature type="transmembrane region" description="Helical" evidence="1">
    <location>
        <begin position="142"/>
        <end position="168"/>
    </location>
</feature>
<accession>A0A5C6ABR4</accession>
<dbReference type="Proteomes" id="UP000317421">
    <property type="component" value="Unassembled WGS sequence"/>
</dbReference>
<keyword evidence="1" id="KW-0812">Transmembrane</keyword>
<dbReference type="Pfam" id="PF12158">
    <property type="entry name" value="DUF3592"/>
    <property type="match status" value="1"/>
</dbReference>
<keyword evidence="1" id="KW-1133">Transmembrane helix</keyword>
<feature type="transmembrane region" description="Helical" evidence="1">
    <location>
        <begin position="467"/>
        <end position="485"/>
    </location>
</feature>
<evidence type="ECO:0000313" key="3">
    <source>
        <dbReference type="EMBL" id="TWT96817.1"/>
    </source>
</evidence>
<proteinExistence type="predicted"/>
<protein>
    <recommendedName>
        <fullName evidence="2">DUF3592 domain-containing protein</fullName>
    </recommendedName>
</protein>
<keyword evidence="4" id="KW-1185">Reference proteome</keyword>
<name>A0A5C6ABR4_9BACT</name>
<dbReference type="EMBL" id="SJPR01000003">
    <property type="protein sequence ID" value="TWT96817.1"/>
    <property type="molecule type" value="Genomic_DNA"/>
</dbReference>
<keyword evidence="1" id="KW-0472">Membrane</keyword>
<feature type="domain" description="DUF3592" evidence="2">
    <location>
        <begin position="51"/>
        <end position="137"/>
    </location>
</feature>
<dbReference type="AlphaFoldDB" id="A0A5C6ABR4"/>
<evidence type="ECO:0000259" key="2">
    <source>
        <dbReference type="Pfam" id="PF12158"/>
    </source>
</evidence>
<gene>
    <name evidence="3" type="ORF">Pla108_25910</name>
</gene>
<organism evidence="3 4">
    <name type="scientific">Botrimarina colliarenosi</name>
    <dbReference type="NCBI Taxonomy" id="2528001"/>
    <lineage>
        <taxon>Bacteria</taxon>
        <taxon>Pseudomonadati</taxon>
        <taxon>Planctomycetota</taxon>
        <taxon>Planctomycetia</taxon>
        <taxon>Pirellulales</taxon>
        <taxon>Lacipirellulaceae</taxon>
        <taxon>Botrimarina</taxon>
    </lineage>
</organism>
<feature type="transmembrane region" description="Helical" evidence="1">
    <location>
        <begin position="441"/>
        <end position="461"/>
    </location>
</feature>
<dbReference type="RefSeq" id="WP_197526518.1">
    <property type="nucleotide sequence ID" value="NZ_SJPR01000003.1"/>
</dbReference>
<evidence type="ECO:0000256" key="1">
    <source>
        <dbReference type="SAM" id="Phobius"/>
    </source>
</evidence>